<protein>
    <submittedName>
        <fullName evidence="1">Uncharacterized protein</fullName>
    </submittedName>
</protein>
<comment type="caution">
    <text evidence="1">The sequence shown here is derived from an EMBL/GenBank/DDBJ whole genome shotgun (WGS) entry which is preliminary data.</text>
</comment>
<dbReference type="Proteomes" id="UP001271769">
    <property type="component" value="Unassembled WGS sequence"/>
</dbReference>
<organism evidence="1 2">
    <name type="scientific">Dongia rigui</name>
    <dbReference type="NCBI Taxonomy" id="940149"/>
    <lineage>
        <taxon>Bacteria</taxon>
        <taxon>Pseudomonadati</taxon>
        <taxon>Pseudomonadota</taxon>
        <taxon>Alphaproteobacteria</taxon>
        <taxon>Rhodospirillales</taxon>
        <taxon>Dongiaceae</taxon>
        <taxon>Dongia</taxon>
    </lineage>
</organism>
<accession>A0ABU5DTG0</accession>
<dbReference type="EMBL" id="JAXCLX010000001">
    <property type="protein sequence ID" value="MDY0870322.1"/>
    <property type="molecule type" value="Genomic_DNA"/>
</dbReference>
<dbReference type="RefSeq" id="WP_320498480.1">
    <property type="nucleotide sequence ID" value="NZ_JAXCLX010000001.1"/>
</dbReference>
<gene>
    <name evidence="1" type="ORF">SMD31_00220</name>
</gene>
<name>A0ABU5DTG0_9PROT</name>
<evidence type="ECO:0000313" key="2">
    <source>
        <dbReference type="Proteomes" id="UP001271769"/>
    </source>
</evidence>
<evidence type="ECO:0000313" key="1">
    <source>
        <dbReference type="EMBL" id="MDY0870322.1"/>
    </source>
</evidence>
<sequence>MPSRRKVLLGAGAMVSVAGLGVVRAWALSTEPLAPVDLEALSLACGGQSAHTQLLADARLLLDDAIKRGVKPADATETVVCPLCHCAFQVAPDISF</sequence>
<dbReference type="PROSITE" id="PS51318">
    <property type="entry name" value="TAT"/>
    <property type="match status" value="1"/>
</dbReference>
<proteinExistence type="predicted"/>
<dbReference type="InterPro" id="IPR006311">
    <property type="entry name" value="TAT_signal"/>
</dbReference>
<reference evidence="1 2" key="1">
    <citation type="journal article" date="2013" name="Antonie Van Leeuwenhoek">
        <title>Dongia rigui sp. nov., isolated from freshwater of a large wetland in Korea.</title>
        <authorList>
            <person name="Baik K.S."/>
            <person name="Hwang Y.M."/>
            <person name="Choi J.S."/>
            <person name="Kwon J."/>
            <person name="Seong C.N."/>
        </authorList>
    </citation>
    <scope>NUCLEOTIDE SEQUENCE [LARGE SCALE GENOMIC DNA]</scope>
    <source>
        <strain evidence="1 2">04SU4-P</strain>
    </source>
</reference>
<keyword evidence="2" id="KW-1185">Reference proteome</keyword>